<accession>R7UEK6</accession>
<reference evidence="3" key="1">
    <citation type="submission" date="2012-12" db="EMBL/GenBank/DDBJ databases">
        <authorList>
            <person name="Hellsten U."/>
            <person name="Grimwood J."/>
            <person name="Chapman J.A."/>
            <person name="Shapiro H."/>
            <person name="Aerts A."/>
            <person name="Otillar R.P."/>
            <person name="Terry A.Y."/>
            <person name="Boore J.L."/>
            <person name="Simakov O."/>
            <person name="Marletaz F."/>
            <person name="Cho S.-J."/>
            <person name="Edsinger-Gonzales E."/>
            <person name="Havlak P."/>
            <person name="Kuo D.-H."/>
            <person name="Larsson T."/>
            <person name="Lv J."/>
            <person name="Arendt D."/>
            <person name="Savage R."/>
            <person name="Osoegawa K."/>
            <person name="de Jong P."/>
            <person name="Lindberg D.R."/>
            <person name="Seaver E.C."/>
            <person name="Weisblat D.A."/>
            <person name="Putnam N.H."/>
            <person name="Grigoriev I.V."/>
            <person name="Rokhsar D.S."/>
        </authorList>
    </citation>
    <scope>NUCLEOTIDE SEQUENCE</scope>
    <source>
        <strain evidence="3">I ESC-2004</strain>
    </source>
</reference>
<protein>
    <submittedName>
        <fullName evidence="1 2">Uncharacterized protein</fullName>
    </submittedName>
</protein>
<reference evidence="1 3" key="2">
    <citation type="journal article" date="2013" name="Nature">
        <title>Insights into bilaterian evolution from three spiralian genomes.</title>
        <authorList>
            <person name="Simakov O."/>
            <person name="Marletaz F."/>
            <person name="Cho S.J."/>
            <person name="Edsinger-Gonzales E."/>
            <person name="Havlak P."/>
            <person name="Hellsten U."/>
            <person name="Kuo D.H."/>
            <person name="Larsson T."/>
            <person name="Lv J."/>
            <person name="Arendt D."/>
            <person name="Savage R."/>
            <person name="Osoegawa K."/>
            <person name="de Jong P."/>
            <person name="Grimwood J."/>
            <person name="Chapman J.A."/>
            <person name="Shapiro H."/>
            <person name="Aerts A."/>
            <person name="Otillar R.P."/>
            <person name="Terry A.Y."/>
            <person name="Boore J.L."/>
            <person name="Grigoriev I.V."/>
            <person name="Lindberg D.R."/>
            <person name="Seaver E.C."/>
            <person name="Weisblat D.A."/>
            <person name="Putnam N.H."/>
            <person name="Rokhsar D.S."/>
        </authorList>
    </citation>
    <scope>NUCLEOTIDE SEQUENCE</scope>
    <source>
        <strain evidence="1 3">I ESC-2004</strain>
    </source>
</reference>
<dbReference type="EMBL" id="AMQN01008957">
    <property type="status" value="NOT_ANNOTATED_CDS"/>
    <property type="molecule type" value="Genomic_DNA"/>
</dbReference>
<dbReference type="EMBL" id="KB304240">
    <property type="protein sequence ID" value="ELU02218.1"/>
    <property type="molecule type" value="Genomic_DNA"/>
</dbReference>
<organism evidence="1">
    <name type="scientific">Capitella teleta</name>
    <name type="common">Polychaete worm</name>
    <dbReference type="NCBI Taxonomy" id="283909"/>
    <lineage>
        <taxon>Eukaryota</taxon>
        <taxon>Metazoa</taxon>
        <taxon>Spiralia</taxon>
        <taxon>Lophotrochozoa</taxon>
        <taxon>Annelida</taxon>
        <taxon>Polychaeta</taxon>
        <taxon>Sedentaria</taxon>
        <taxon>Scolecida</taxon>
        <taxon>Capitellidae</taxon>
        <taxon>Capitella</taxon>
    </lineage>
</organism>
<evidence type="ECO:0000313" key="1">
    <source>
        <dbReference type="EMBL" id="ELU02218.1"/>
    </source>
</evidence>
<dbReference type="HOGENOM" id="CLU_889188_0_0_1"/>
<name>R7UEK6_CAPTE</name>
<reference evidence="2" key="3">
    <citation type="submission" date="2015-06" db="UniProtKB">
        <authorList>
            <consortium name="EnsemblMetazoa"/>
        </authorList>
    </citation>
    <scope>IDENTIFICATION</scope>
</reference>
<keyword evidence="3" id="KW-1185">Reference proteome</keyword>
<evidence type="ECO:0000313" key="3">
    <source>
        <dbReference type="Proteomes" id="UP000014760"/>
    </source>
</evidence>
<gene>
    <name evidence="1" type="ORF">CAPTEDRAFT_212429</name>
</gene>
<dbReference type="AlphaFoldDB" id="R7UEK6"/>
<proteinExistence type="predicted"/>
<dbReference type="Proteomes" id="UP000014760">
    <property type="component" value="Unassembled WGS sequence"/>
</dbReference>
<dbReference type="EnsemblMetazoa" id="CapteT212429">
    <property type="protein sequence ID" value="CapteP212429"/>
    <property type="gene ID" value="CapteG212429"/>
</dbReference>
<sequence length="313" mass="35897">MGRVNEDLLPLETVCRLQQSANNQHALPPLHYYQYVRVNRLTIVDGELLCILDAPLVYAEEFTMYTIASFPVCQDQGCVRVYHDEEVAYEVSPRAIYIEISPCPLPKRFPLELIYHNISTEWAKVQLPPGVSSLDLPSYRTLHAVPHKSLLPEINDLQTDRDRPLDRNDDQNRKLIRIYGKRLLEAAVTRKLVTAGWPATLEEAFNHRMSARKTAQERYQHLGRHEEATEVAAYSSPPATMPRQPQEQPQQKMSEMNALAKKLDQVMTKLAKLEIQSNASHIAGFHSLSDLSILFKNFQRMQSMKILKVTCHK</sequence>
<evidence type="ECO:0000313" key="2">
    <source>
        <dbReference type="EnsemblMetazoa" id="CapteP212429"/>
    </source>
</evidence>